<organism evidence="2 3">
    <name type="scientific">Heliobacterium mobile</name>
    <name type="common">Heliobacillus mobilis</name>
    <dbReference type="NCBI Taxonomy" id="28064"/>
    <lineage>
        <taxon>Bacteria</taxon>
        <taxon>Bacillati</taxon>
        <taxon>Bacillota</taxon>
        <taxon>Clostridia</taxon>
        <taxon>Eubacteriales</taxon>
        <taxon>Heliobacteriaceae</taxon>
        <taxon>Heliobacterium</taxon>
    </lineage>
</organism>
<dbReference type="Gene3D" id="2.50.20.20">
    <property type="match status" value="1"/>
</dbReference>
<dbReference type="Proteomes" id="UP000430670">
    <property type="component" value="Unassembled WGS sequence"/>
</dbReference>
<dbReference type="OrthoDB" id="1721427at2"/>
<proteinExistence type="predicted"/>
<reference evidence="2 3" key="1">
    <citation type="submission" date="2019-11" db="EMBL/GenBank/DDBJ databases">
        <title>Whole-genome sequence of a the green, strictly anaerobic photosynthetic bacterium Heliobacillus mobilis DSM 6151.</title>
        <authorList>
            <person name="Kyndt J.A."/>
            <person name="Meyer T.E."/>
        </authorList>
    </citation>
    <scope>NUCLEOTIDE SEQUENCE [LARGE SCALE GENOMIC DNA]</scope>
    <source>
        <strain evidence="2 3">DSM 6151</strain>
    </source>
</reference>
<keyword evidence="1" id="KW-0812">Transmembrane</keyword>
<keyword evidence="3" id="KW-1185">Reference proteome</keyword>
<comment type="caution">
    <text evidence="2">The sequence shown here is derived from an EMBL/GenBank/DDBJ whole genome shotgun (WGS) entry which is preliminary data.</text>
</comment>
<evidence type="ECO:0000313" key="3">
    <source>
        <dbReference type="Proteomes" id="UP000430670"/>
    </source>
</evidence>
<evidence type="ECO:0000256" key="1">
    <source>
        <dbReference type="SAM" id="Phobius"/>
    </source>
</evidence>
<gene>
    <name evidence="2" type="ORF">GJ688_08880</name>
</gene>
<name>A0A6I3SK57_HELMO</name>
<dbReference type="AlphaFoldDB" id="A0A6I3SK57"/>
<evidence type="ECO:0000313" key="2">
    <source>
        <dbReference type="EMBL" id="MTV49092.1"/>
    </source>
</evidence>
<dbReference type="RefSeq" id="WP_155476195.1">
    <property type="nucleotide sequence ID" value="NZ_WNKU01000008.1"/>
</dbReference>
<feature type="transmembrane region" description="Helical" evidence="1">
    <location>
        <begin position="6"/>
        <end position="25"/>
    </location>
</feature>
<keyword evidence="1" id="KW-1133">Transmembrane helix</keyword>
<keyword evidence="1" id="KW-0472">Membrane</keyword>
<evidence type="ECO:0008006" key="4">
    <source>
        <dbReference type="Google" id="ProtNLM"/>
    </source>
</evidence>
<accession>A0A6I3SK57</accession>
<sequence length="234" mass="27425">MKRRWIYGVTAVILLVIVGAAYIMWSDHQERWNPKDPMALVKKAMASTLQSPQFRFESTFLIRVNGREEVVSRFSGERAEVEKFYLKGTLLQSPTEIFTVGDLFYLWDPIKKSWYNIEKNKFGPQDLLLSEISPLNSLEFKNIEGVTVVGRDMIRDKKCLVLECRVEVSNRLLAAFWKDFYYRLWIDPVKQVLYKSTIEATSRNVPQDRLLLTIEFWDYDKQIQVEPPTVSGKQ</sequence>
<protein>
    <recommendedName>
        <fullName evidence="4">Outer membrane lipoprotein-sorting protein</fullName>
    </recommendedName>
</protein>
<dbReference type="EMBL" id="WNKU01000008">
    <property type="protein sequence ID" value="MTV49092.1"/>
    <property type="molecule type" value="Genomic_DNA"/>
</dbReference>